<name>A0A9N9Q1K3_9HELO</name>
<protein>
    <submittedName>
        <fullName evidence="2">Uncharacterized protein</fullName>
    </submittedName>
</protein>
<feature type="compositionally biased region" description="Polar residues" evidence="1">
    <location>
        <begin position="1"/>
        <end position="15"/>
    </location>
</feature>
<comment type="caution">
    <text evidence="2">The sequence shown here is derived from an EMBL/GenBank/DDBJ whole genome shotgun (WGS) entry which is preliminary data.</text>
</comment>
<organism evidence="2 3">
    <name type="scientific">Hymenoscyphus albidus</name>
    <dbReference type="NCBI Taxonomy" id="595503"/>
    <lineage>
        <taxon>Eukaryota</taxon>
        <taxon>Fungi</taxon>
        <taxon>Dikarya</taxon>
        <taxon>Ascomycota</taxon>
        <taxon>Pezizomycotina</taxon>
        <taxon>Leotiomycetes</taxon>
        <taxon>Helotiales</taxon>
        <taxon>Helotiaceae</taxon>
        <taxon>Hymenoscyphus</taxon>
    </lineage>
</organism>
<dbReference type="Proteomes" id="UP000701801">
    <property type="component" value="Unassembled WGS sequence"/>
</dbReference>
<accession>A0A9N9Q1K3</accession>
<keyword evidence="3" id="KW-1185">Reference proteome</keyword>
<dbReference type="AlphaFoldDB" id="A0A9N9Q1K3"/>
<evidence type="ECO:0000256" key="1">
    <source>
        <dbReference type="SAM" id="MobiDB-lite"/>
    </source>
</evidence>
<gene>
    <name evidence="2" type="ORF">HYALB_00007241</name>
</gene>
<sequence>MDGSTPRSHPLSPNANPGLAHSISPSGPRIQSQYAVTYSDRSKYGIPGLILLASNHSISQTPSHLRKRVLAIGSTINGKPQNDSYWINLFEKHLHGHILCFLERNIPVVRVYLNSVRIGYEQAFRIVVQISLVLDYEECALLLASYTDGELSTNWNGEKIHVEISGRPYPEPEIDTNPSPNDSSGYNPEFYKYQAPLPYTSIEVTGGTEGTLGCYIKHIENGRIRIFALTCSHIVDRDTIFPYRYYPSINILGVQSPSVSEVSDTQSEVSRILGPPYDESFLDDYQETFNPFFGHIFATPGLQGHDWRLAGSEGASDWALIEVSESVSAAFGNRYLLAYIFIFMFHLSEIQRDFLHIRKETIGLYYLSVFEITIFFG</sequence>
<reference evidence="2" key="1">
    <citation type="submission" date="2021-07" db="EMBL/GenBank/DDBJ databases">
        <authorList>
            <person name="Durling M."/>
        </authorList>
    </citation>
    <scope>NUCLEOTIDE SEQUENCE</scope>
</reference>
<dbReference type="OrthoDB" id="5424209at2759"/>
<proteinExistence type="predicted"/>
<dbReference type="EMBL" id="CAJVRM010000027">
    <property type="protein sequence ID" value="CAG8971759.1"/>
    <property type="molecule type" value="Genomic_DNA"/>
</dbReference>
<evidence type="ECO:0000313" key="3">
    <source>
        <dbReference type="Proteomes" id="UP000701801"/>
    </source>
</evidence>
<feature type="region of interest" description="Disordered" evidence="1">
    <location>
        <begin position="1"/>
        <end position="27"/>
    </location>
</feature>
<evidence type="ECO:0000313" key="2">
    <source>
        <dbReference type="EMBL" id="CAG8971759.1"/>
    </source>
</evidence>